<sequence>MKISGRESCDCTAVMMMIVQDAVKDGRWTMCEYEKSSETRGQSMKFYQYLRPILELFSADSRAILELFSSYSKQQGGRGGVVPYLSVPFGVALSVI</sequence>
<evidence type="ECO:0000313" key="1">
    <source>
        <dbReference type="EMBL" id="CCD53976.1"/>
    </source>
</evidence>
<reference evidence="2" key="1">
    <citation type="journal article" date="2011" name="PLoS Genet.">
        <title>Genomic analysis of the necrotrophic fungal pathogens Sclerotinia sclerotiorum and Botrytis cinerea.</title>
        <authorList>
            <person name="Amselem J."/>
            <person name="Cuomo C.A."/>
            <person name="van Kan J.A."/>
            <person name="Viaud M."/>
            <person name="Benito E.P."/>
            <person name="Couloux A."/>
            <person name="Coutinho P.M."/>
            <person name="de Vries R.P."/>
            <person name="Dyer P.S."/>
            <person name="Fillinger S."/>
            <person name="Fournier E."/>
            <person name="Gout L."/>
            <person name="Hahn M."/>
            <person name="Kohn L."/>
            <person name="Lapalu N."/>
            <person name="Plummer K.M."/>
            <person name="Pradier J.M."/>
            <person name="Quevillon E."/>
            <person name="Sharon A."/>
            <person name="Simon A."/>
            <person name="ten Have A."/>
            <person name="Tudzynski B."/>
            <person name="Tudzynski P."/>
            <person name="Wincker P."/>
            <person name="Andrew M."/>
            <person name="Anthouard V."/>
            <person name="Beever R.E."/>
            <person name="Beffa R."/>
            <person name="Benoit I."/>
            <person name="Bouzid O."/>
            <person name="Brault B."/>
            <person name="Chen Z."/>
            <person name="Choquer M."/>
            <person name="Collemare J."/>
            <person name="Cotton P."/>
            <person name="Danchin E.G."/>
            <person name="Da Silva C."/>
            <person name="Gautier A."/>
            <person name="Giraud C."/>
            <person name="Giraud T."/>
            <person name="Gonzalez C."/>
            <person name="Grossetete S."/>
            <person name="Guldener U."/>
            <person name="Henrissat B."/>
            <person name="Howlett B.J."/>
            <person name="Kodira C."/>
            <person name="Kretschmer M."/>
            <person name="Lappartient A."/>
            <person name="Leroch M."/>
            <person name="Levis C."/>
            <person name="Mauceli E."/>
            <person name="Neuveglise C."/>
            <person name="Oeser B."/>
            <person name="Pearson M."/>
            <person name="Poulain J."/>
            <person name="Poussereau N."/>
            <person name="Quesneville H."/>
            <person name="Rascle C."/>
            <person name="Schumacher J."/>
            <person name="Segurens B."/>
            <person name="Sexton A."/>
            <person name="Silva E."/>
            <person name="Sirven C."/>
            <person name="Soanes D.M."/>
            <person name="Talbot N.J."/>
            <person name="Templeton M."/>
            <person name="Yandava C."/>
            <person name="Yarden O."/>
            <person name="Zeng Q."/>
            <person name="Rollins J.A."/>
            <person name="Lebrun M.H."/>
            <person name="Dickman M."/>
        </authorList>
    </citation>
    <scope>NUCLEOTIDE SEQUENCE [LARGE SCALE GENOMIC DNA]</scope>
    <source>
        <strain evidence="2">T4</strain>
    </source>
</reference>
<protein>
    <submittedName>
        <fullName evidence="1">Uncharacterized protein</fullName>
    </submittedName>
</protein>
<proteinExistence type="predicted"/>
<dbReference type="AlphaFoldDB" id="G2YQS8"/>
<dbReference type="HOGENOM" id="CLU_2359468_0_0_1"/>
<name>G2YQS8_BOTF4</name>
<accession>G2YQS8</accession>
<evidence type="ECO:0000313" key="2">
    <source>
        <dbReference type="Proteomes" id="UP000008177"/>
    </source>
</evidence>
<dbReference type="InParanoid" id="G2YQS8"/>
<dbReference type="Proteomes" id="UP000008177">
    <property type="component" value="Unplaced contigs"/>
</dbReference>
<gene>
    <name evidence="1" type="ORF">BofuT4_uP131560.1</name>
</gene>
<dbReference type="EMBL" id="FQ790349">
    <property type="protein sequence ID" value="CCD53976.1"/>
    <property type="molecule type" value="Genomic_DNA"/>
</dbReference>
<organism evidence="1 2">
    <name type="scientific">Botryotinia fuckeliana (strain T4)</name>
    <name type="common">Noble rot fungus</name>
    <name type="synonym">Botrytis cinerea</name>
    <dbReference type="NCBI Taxonomy" id="999810"/>
    <lineage>
        <taxon>Eukaryota</taxon>
        <taxon>Fungi</taxon>
        <taxon>Dikarya</taxon>
        <taxon>Ascomycota</taxon>
        <taxon>Pezizomycotina</taxon>
        <taxon>Leotiomycetes</taxon>
        <taxon>Helotiales</taxon>
        <taxon>Sclerotiniaceae</taxon>
        <taxon>Botrytis</taxon>
    </lineage>
</organism>